<dbReference type="Proteomes" id="UP000323946">
    <property type="component" value="Unassembled WGS sequence"/>
</dbReference>
<evidence type="ECO:0000313" key="2">
    <source>
        <dbReference type="EMBL" id="KAA5834479.1"/>
    </source>
</evidence>
<accession>A0A5M7BXG1</accession>
<keyword evidence="3" id="KW-1185">Reference proteome</keyword>
<reference evidence="2 3" key="1">
    <citation type="submission" date="2019-09" db="EMBL/GenBank/DDBJ databases">
        <title>Draft genome sequence of the thermophilic Saccharopolyspora hirsuta VKM Ac-666T.</title>
        <authorList>
            <person name="Lobastova T.G."/>
            <person name="Fokina V."/>
            <person name="Bragin E.Y."/>
            <person name="Shtratnikova V.Y."/>
            <person name="Starodumova I.P."/>
            <person name="Tarlachkov S.V."/>
            <person name="Donova M.V."/>
        </authorList>
    </citation>
    <scope>NUCLEOTIDE SEQUENCE [LARGE SCALE GENOMIC DNA]</scope>
    <source>
        <strain evidence="2 3">VKM Ac-666</strain>
    </source>
</reference>
<dbReference type="AlphaFoldDB" id="A0A5M7BXG1"/>
<gene>
    <name evidence="2" type="ORF">F1721_12450</name>
</gene>
<proteinExistence type="predicted"/>
<protein>
    <submittedName>
        <fullName evidence="2">Uncharacterized protein</fullName>
    </submittedName>
</protein>
<feature type="region of interest" description="Disordered" evidence="1">
    <location>
        <begin position="1"/>
        <end position="92"/>
    </location>
</feature>
<sequence length="92" mass="10197">MPPCAGRHVHLGRLSSRPHADGAARPQRHRPGPRPRPRRRTRPGRRIPPVHHRFPGCRPAAARPARDRPPSPAPPRACSPAAPGRRWARPPS</sequence>
<name>A0A5M7BXG1_SACHI</name>
<dbReference type="EMBL" id="VWPH01000005">
    <property type="protein sequence ID" value="KAA5834479.1"/>
    <property type="molecule type" value="Genomic_DNA"/>
</dbReference>
<evidence type="ECO:0000313" key="3">
    <source>
        <dbReference type="Proteomes" id="UP000323946"/>
    </source>
</evidence>
<feature type="compositionally biased region" description="Basic residues" evidence="1">
    <location>
        <begin position="26"/>
        <end position="55"/>
    </location>
</feature>
<evidence type="ECO:0000256" key="1">
    <source>
        <dbReference type="SAM" id="MobiDB-lite"/>
    </source>
</evidence>
<comment type="caution">
    <text evidence="2">The sequence shown here is derived from an EMBL/GenBank/DDBJ whole genome shotgun (WGS) entry which is preliminary data.</text>
</comment>
<organism evidence="2 3">
    <name type="scientific">Saccharopolyspora hirsuta</name>
    <dbReference type="NCBI Taxonomy" id="1837"/>
    <lineage>
        <taxon>Bacteria</taxon>
        <taxon>Bacillati</taxon>
        <taxon>Actinomycetota</taxon>
        <taxon>Actinomycetes</taxon>
        <taxon>Pseudonocardiales</taxon>
        <taxon>Pseudonocardiaceae</taxon>
        <taxon>Saccharopolyspora</taxon>
    </lineage>
</organism>